<dbReference type="Gene3D" id="3.30.1330.30">
    <property type="match status" value="1"/>
</dbReference>
<dbReference type="PANTHER" id="PTHR46103">
    <property type="entry name" value="RRNA METHYLTRANSFERASE 1, MITOCHONDRIAL"/>
    <property type="match status" value="1"/>
</dbReference>
<dbReference type="SUPFAM" id="SSF55315">
    <property type="entry name" value="L30e-like"/>
    <property type="match status" value="1"/>
</dbReference>
<dbReference type="Pfam" id="PF08032">
    <property type="entry name" value="SpoU_sub_bind"/>
    <property type="match status" value="1"/>
</dbReference>
<dbReference type="NCBIfam" id="TIGR00186">
    <property type="entry name" value="rRNA_methyl_3"/>
    <property type="match status" value="1"/>
</dbReference>
<comment type="similarity">
    <text evidence="2">Belongs to the class IV-like SAM-binding methyltransferase superfamily. RNA methyltransferase TrmH family.</text>
</comment>
<dbReference type="SUPFAM" id="SSF75217">
    <property type="entry name" value="alpha/beta knot"/>
    <property type="match status" value="1"/>
</dbReference>
<dbReference type="GO" id="GO:0016435">
    <property type="term" value="F:rRNA (guanine) methyltransferase activity"/>
    <property type="evidence" value="ECO:0007669"/>
    <property type="project" value="TreeGrafter"/>
</dbReference>
<keyword evidence="4" id="KW-0489">Methyltransferase</keyword>
<evidence type="ECO:0000256" key="1">
    <source>
        <dbReference type="ARBA" id="ARBA00004173"/>
    </source>
</evidence>
<dbReference type="PhylomeDB" id="A0A060T5L7"/>
<evidence type="ECO:0000256" key="2">
    <source>
        <dbReference type="ARBA" id="ARBA00007228"/>
    </source>
</evidence>
<dbReference type="Pfam" id="PF00588">
    <property type="entry name" value="SpoU_methylase"/>
    <property type="match status" value="1"/>
</dbReference>
<dbReference type="InterPro" id="IPR029028">
    <property type="entry name" value="Alpha/beta_knot_MTases"/>
</dbReference>
<dbReference type="Gene3D" id="3.40.1280.10">
    <property type="match status" value="1"/>
</dbReference>
<dbReference type="GO" id="GO:0003723">
    <property type="term" value="F:RNA binding"/>
    <property type="evidence" value="ECO:0007669"/>
    <property type="project" value="InterPro"/>
</dbReference>
<dbReference type="EMBL" id="HG937692">
    <property type="protein sequence ID" value="CDP36099.1"/>
    <property type="molecule type" value="Genomic_DNA"/>
</dbReference>
<dbReference type="InterPro" id="IPR029064">
    <property type="entry name" value="Ribosomal_eL30-like_sf"/>
</dbReference>
<accession>A0A060T5L7</accession>
<keyword evidence="5" id="KW-0808">Transferase</keyword>
<evidence type="ECO:0000256" key="7">
    <source>
        <dbReference type="ARBA" id="ARBA00022946"/>
    </source>
</evidence>
<dbReference type="CDD" id="cd18105">
    <property type="entry name" value="SpoU-like_MRM1"/>
    <property type="match status" value="1"/>
</dbReference>
<evidence type="ECO:0000256" key="8">
    <source>
        <dbReference type="ARBA" id="ARBA00023128"/>
    </source>
</evidence>
<keyword evidence="6" id="KW-0949">S-adenosyl-L-methionine</keyword>
<comment type="subcellular location">
    <subcellularLocation>
        <location evidence="1">Mitochondrion</location>
    </subcellularLocation>
</comment>
<dbReference type="InterPro" id="IPR013123">
    <property type="entry name" value="SpoU_subst-bd"/>
</dbReference>
<proteinExistence type="inferred from homology"/>
<gene>
    <name evidence="12" type="ORF">GNLVRS02_ARAD1B05280g</name>
</gene>
<evidence type="ECO:0000256" key="4">
    <source>
        <dbReference type="ARBA" id="ARBA00022603"/>
    </source>
</evidence>
<reference evidence="12" key="2">
    <citation type="submission" date="2014-06" db="EMBL/GenBank/DDBJ databases">
        <title>The complete genome of Blastobotrys (Arxula) adeninivorans LS3 - a yeast of biotechnological interest.</title>
        <authorList>
            <person name="Kunze G."/>
            <person name="Gaillardin C."/>
            <person name="Czernicka M."/>
            <person name="Durrens P."/>
            <person name="Martin T."/>
            <person name="Boer E."/>
            <person name="Gabaldon T."/>
            <person name="Cruz J."/>
            <person name="Talla E."/>
            <person name="Marck C."/>
            <person name="Goffeau A."/>
            <person name="Barbe V."/>
            <person name="Baret P."/>
            <person name="Baronian K."/>
            <person name="Beier S."/>
            <person name="Bleykasten C."/>
            <person name="Bode R."/>
            <person name="Casaregola S."/>
            <person name="Despons L."/>
            <person name="Fairhead C."/>
            <person name="Giersberg M."/>
            <person name="Gierski P."/>
            <person name="Hahnel U."/>
            <person name="Hartmann A."/>
            <person name="Jankowska D."/>
            <person name="Jubin C."/>
            <person name="Jung P."/>
            <person name="Lafontaine I."/>
            <person name="Leh-Louis V."/>
            <person name="Lemaire M."/>
            <person name="Marcet-Houben M."/>
            <person name="Mascher M."/>
            <person name="Morel G."/>
            <person name="Richard G.-F."/>
            <person name="Riechen J."/>
            <person name="Sacerdot C."/>
            <person name="Sarkar A."/>
            <person name="Savel G."/>
            <person name="Schacherer J."/>
            <person name="Sherman D."/>
            <person name="Straub M.-L."/>
            <person name="Stein N."/>
            <person name="Thierry A."/>
            <person name="Trautwein-Schult A."/>
            <person name="Westhof E."/>
            <person name="Worch S."/>
            <person name="Dujon B."/>
            <person name="Souciet J.-L."/>
            <person name="Wincker P."/>
            <person name="Scholz U."/>
            <person name="Neuveglise N."/>
        </authorList>
    </citation>
    <scope>NUCLEOTIDE SEQUENCE</scope>
    <source>
        <strain evidence="12">LS3</strain>
    </source>
</reference>
<name>A0A060T5L7_BLAAD</name>
<reference evidence="12" key="1">
    <citation type="submission" date="2014-02" db="EMBL/GenBank/DDBJ databases">
        <authorList>
            <person name="Genoscope - CEA"/>
        </authorList>
    </citation>
    <scope>NUCLEOTIDE SEQUENCE</scope>
    <source>
        <strain evidence="12">LS3</strain>
    </source>
</reference>
<evidence type="ECO:0000256" key="9">
    <source>
        <dbReference type="ARBA" id="ARBA00034881"/>
    </source>
</evidence>
<dbReference type="SMART" id="SM00967">
    <property type="entry name" value="SpoU_sub_bind"/>
    <property type="match status" value="1"/>
</dbReference>
<dbReference type="InterPro" id="IPR004441">
    <property type="entry name" value="rRNA_MeTrfase_TrmH"/>
</dbReference>
<sequence length="392" mass="43304">MRSGLRLAFRSMGILRAEPRPPPIKMTGKTFDEMLPKSRNRRKAWEGQDKDQFFREKYAHVHARTLEKDREMRKKRKLEAKGKKDVEGGNGEKQPRKVNFSRLRDPHKEYLYGTNPVIHALQGEKRSGYTKLYSSDFEATINPAALKLAREKGVRIEFNTSRHELNLLTNNGVHNGLVLETQPLSIPDISGAAYDEGTGIINLDLHGPLSSKQQLKPNGIYGKKYPFGLFVDQVTDSHNLGAIIRSAYYLGVDFMAFSEKNCAKLSPVVAKSSAGALDLLPMYNVMKPLQFASNCIDKGNWNMVAAVPNPDRMPGSKMVQLSGVKELLANGPTMLVLGSEGSGLRKSLLDRCTHGTTLGGGQGLHIDSLNVSVAAALLISHFHAPDALDRSN</sequence>
<evidence type="ECO:0000256" key="10">
    <source>
        <dbReference type="SAM" id="MobiDB-lite"/>
    </source>
</evidence>
<evidence type="ECO:0000256" key="5">
    <source>
        <dbReference type="ARBA" id="ARBA00022679"/>
    </source>
</evidence>
<dbReference type="PANTHER" id="PTHR46103:SF1">
    <property type="entry name" value="RRNA METHYLTRANSFERASE 1, MITOCHONDRIAL"/>
    <property type="match status" value="1"/>
</dbReference>
<dbReference type="InterPro" id="IPR047261">
    <property type="entry name" value="MRM1_MeTrfase_dom"/>
</dbReference>
<dbReference type="InterPro" id="IPR029026">
    <property type="entry name" value="tRNA_m1G_MTases_N"/>
</dbReference>
<dbReference type="InterPro" id="IPR047182">
    <property type="entry name" value="MRM1"/>
</dbReference>
<dbReference type="GO" id="GO:0005739">
    <property type="term" value="C:mitochondrion"/>
    <property type="evidence" value="ECO:0007669"/>
    <property type="project" value="UniProtKB-SubCell"/>
</dbReference>
<keyword evidence="8" id="KW-0496">Mitochondrion</keyword>
<keyword evidence="7" id="KW-0809">Transit peptide</keyword>
<protein>
    <recommendedName>
        <fullName evidence="9">rRNA methyltransferase 1, mitochondrial</fullName>
    </recommendedName>
</protein>
<dbReference type="InterPro" id="IPR001537">
    <property type="entry name" value="SpoU_MeTrfase"/>
</dbReference>
<evidence type="ECO:0000256" key="6">
    <source>
        <dbReference type="ARBA" id="ARBA00022691"/>
    </source>
</evidence>
<evidence type="ECO:0000259" key="11">
    <source>
        <dbReference type="SMART" id="SM00967"/>
    </source>
</evidence>
<evidence type="ECO:0000313" key="12">
    <source>
        <dbReference type="EMBL" id="CDP36099.1"/>
    </source>
</evidence>
<feature type="domain" description="RNA 2-O ribose methyltransferase substrate binding" evidence="11">
    <location>
        <begin position="110"/>
        <end position="187"/>
    </location>
</feature>
<evidence type="ECO:0000256" key="3">
    <source>
        <dbReference type="ARBA" id="ARBA00022552"/>
    </source>
</evidence>
<dbReference type="AlphaFoldDB" id="A0A060T5L7"/>
<keyword evidence="3" id="KW-0698">rRNA processing</keyword>
<feature type="region of interest" description="Disordered" evidence="10">
    <location>
        <begin position="68"/>
        <end position="98"/>
    </location>
</feature>
<organism evidence="12">
    <name type="scientific">Blastobotrys adeninivorans</name>
    <name type="common">Yeast</name>
    <name type="synonym">Arxula adeninivorans</name>
    <dbReference type="NCBI Taxonomy" id="409370"/>
    <lineage>
        <taxon>Eukaryota</taxon>
        <taxon>Fungi</taxon>
        <taxon>Dikarya</taxon>
        <taxon>Ascomycota</taxon>
        <taxon>Saccharomycotina</taxon>
        <taxon>Dipodascomycetes</taxon>
        <taxon>Dipodascales</taxon>
        <taxon>Trichomonascaceae</taxon>
        <taxon>Blastobotrys</taxon>
    </lineage>
</organism>